<evidence type="ECO:0000256" key="2">
    <source>
        <dbReference type="ARBA" id="ARBA00012534"/>
    </source>
</evidence>
<protein>
    <recommendedName>
        <fullName evidence="2">protein-glutamate O-methyltransferase</fullName>
        <ecNumber evidence="2">2.1.1.80</ecNumber>
    </recommendedName>
</protein>
<dbReference type="InterPro" id="IPR050903">
    <property type="entry name" value="Bact_Chemotaxis_MeTrfase"/>
</dbReference>
<evidence type="ECO:0000313" key="8">
    <source>
        <dbReference type="Proteomes" id="UP000045545"/>
    </source>
</evidence>
<dbReference type="InterPro" id="IPR022641">
    <property type="entry name" value="CheR_N"/>
</dbReference>
<name>A0A0E3W3M0_9FIRM</name>
<dbReference type="Proteomes" id="UP000045545">
    <property type="component" value="Unassembled WGS sequence"/>
</dbReference>
<comment type="catalytic activity">
    <reaction evidence="1">
        <text>L-glutamyl-[protein] + S-adenosyl-L-methionine = [protein]-L-glutamate 5-O-methyl ester + S-adenosyl-L-homocysteine</text>
        <dbReference type="Rhea" id="RHEA:24452"/>
        <dbReference type="Rhea" id="RHEA-COMP:10208"/>
        <dbReference type="Rhea" id="RHEA-COMP:10311"/>
        <dbReference type="ChEBI" id="CHEBI:29973"/>
        <dbReference type="ChEBI" id="CHEBI:57856"/>
        <dbReference type="ChEBI" id="CHEBI:59789"/>
        <dbReference type="ChEBI" id="CHEBI:82795"/>
        <dbReference type="EC" id="2.1.1.80"/>
    </reaction>
</comment>
<dbReference type="GO" id="GO:0032259">
    <property type="term" value="P:methylation"/>
    <property type="evidence" value="ECO:0007669"/>
    <property type="project" value="UniProtKB-KW"/>
</dbReference>
<dbReference type="PANTHER" id="PTHR24422:SF19">
    <property type="entry name" value="CHEMOTAXIS PROTEIN METHYLTRANSFERASE"/>
    <property type="match status" value="1"/>
</dbReference>
<evidence type="ECO:0000259" key="6">
    <source>
        <dbReference type="PROSITE" id="PS50123"/>
    </source>
</evidence>
<dbReference type="Gene3D" id="1.10.155.10">
    <property type="entry name" value="Chemotaxis receptor methyltransferase CheR, N-terminal domain"/>
    <property type="match status" value="1"/>
</dbReference>
<dbReference type="PANTHER" id="PTHR24422">
    <property type="entry name" value="CHEMOTAXIS PROTEIN METHYLTRANSFERASE"/>
    <property type="match status" value="1"/>
</dbReference>
<evidence type="ECO:0000256" key="1">
    <source>
        <dbReference type="ARBA" id="ARBA00001541"/>
    </source>
</evidence>
<dbReference type="AlphaFoldDB" id="A0A0E3W3M0"/>
<dbReference type="GO" id="GO:0008983">
    <property type="term" value="F:protein-glutamate O-methyltransferase activity"/>
    <property type="evidence" value="ECO:0007669"/>
    <property type="project" value="UniProtKB-EC"/>
</dbReference>
<dbReference type="SUPFAM" id="SSF47757">
    <property type="entry name" value="Chemotaxis receptor methyltransferase CheR, N-terminal domain"/>
    <property type="match status" value="1"/>
</dbReference>
<dbReference type="STRING" id="690567.2211"/>
<dbReference type="RefSeq" id="WP_084691567.1">
    <property type="nucleotide sequence ID" value="NZ_CGIH01000038.1"/>
</dbReference>
<evidence type="ECO:0000313" key="7">
    <source>
        <dbReference type="EMBL" id="CFX92194.1"/>
    </source>
</evidence>
<keyword evidence="4 7" id="KW-0808">Transferase</keyword>
<dbReference type="InterPro" id="IPR022642">
    <property type="entry name" value="CheR_C"/>
</dbReference>
<dbReference type="EMBL" id="CGIH01000038">
    <property type="protein sequence ID" value="CFX92194.1"/>
    <property type="molecule type" value="Genomic_DNA"/>
</dbReference>
<dbReference type="Gene3D" id="3.40.50.150">
    <property type="entry name" value="Vaccinia Virus protein VP39"/>
    <property type="match status" value="1"/>
</dbReference>
<dbReference type="CDD" id="cd02440">
    <property type="entry name" value="AdoMet_MTases"/>
    <property type="match status" value="1"/>
</dbReference>
<organism evidence="7 8">
    <name type="scientific">Syntrophomonas zehnderi OL-4</name>
    <dbReference type="NCBI Taxonomy" id="690567"/>
    <lineage>
        <taxon>Bacteria</taxon>
        <taxon>Bacillati</taxon>
        <taxon>Bacillota</taxon>
        <taxon>Clostridia</taxon>
        <taxon>Eubacteriales</taxon>
        <taxon>Syntrophomonadaceae</taxon>
        <taxon>Syntrophomonas</taxon>
    </lineage>
</organism>
<reference evidence="7 8" key="1">
    <citation type="submission" date="2015-03" db="EMBL/GenBank/DDBJ databases">
        <authorList>
            <person name="Murphy D."/>
        </authorList>
    </citation>
    <scope>NUCLEOTIDE SEQUENCE [LARGE SCALE GENOMIC DNA]</scope>
    <source>
        <strain evidence="7 8">OL-4</strain>
    </source>
</reference>
<dbReference type="Pfam" id="PF01739">
    <property type="entry name" value="CheR"/>
    <property type="match status" value="1"/>
</dbReference>
<dbReference type="PRINTS" id="PR00996">
    <property type="entry name" value="CHERMTFRASE"/>
</dbReference>
<keyword evidence="5" id="KW-0949">S-adenosyl-L-methionine</keyword>
<evidence type="ECO:0000256" key="5">
    <source>
        <dbReference type="ARBA" id="ARBA00022691"/>
    </source>
</evidence>
<gene>
    <name evidence="7" type="ORF">2211</name>
</gene>
<dbReference type="Pfam" id="PF03705">
    <property type="entry name" value="CheR_N"/>
    <property type="match status" value="1"/>
</dbReference>
<keyword evidence="8" id="KW-1185">Reference proteome</keyword>
<keyword evidence="3 7" id="KW-0489">Methyltransferase</keyword>
<sequence>MESIYDWEWFIRQFEGMSKIDLTAYKRPQMERRINSFMRSSHAADYKEFIALIQKDKVLYRKFIEHLTINVSEFFRNPVHWEVLEKEIFPVLLKQRTPLKIWSAGCSTGEEAYSLAMLCKEKIPGKTDKILASDLDQDVLERAQIGLYSAKAAQTLPPYYLERYMQKDGEYYRVAEDIKKMVRFEKQDLLKDPFGRDYDLILCRNVVIYFTEETKFKLYRKFVDALRPGGVLFIGSTEQIFQAKEIGFTSLATFFYQKSAV</sequence>
<dbReference type="InterPro" id="IPR000780">
    <property type="entry name" value="CheR_MeTrfase"/>
</dbReference>
<evidence type="ECO:0000256" key="4">
    <source>
        <dbReference type="ARBA" id="ARBA00022679"/>
    </source>
</evidence>
<dbReference type="InterPro" id="IPR036804">
    <property type="entry name" value="CheR_N_sf"/>
</dbReference>
<evidence type="ECO:0000256" key="3">
    <source>
        <dbReference type="ARBA" id="ARBA00022603"/>
    </source>
</evidence>
<proteinExistence type="predicted"/>
<dbReference type="EC" id="2.1.1.80" evidence="2"/>
<feature type="domain" description="CheR-type methyltransferase" evidence="6">
    <location>
        <begin position="1"/>
        <end position="261"/>
    </location>
</feature>
<dbReference type="SMART" id="SM00138">
    <property type="entry name" value="MeTrc"/>
    <property type="match status" value="1"/>
</dbReference>
<dbReference type="InterPro" id="IPR029063">
    <property type="entry name" value="SAM-dependent_MTases_sf"/>
</dbReference>
<dbReference type="SUPFAM" id="SSF53335">
    <property type="entry name" value="S-adenosyl-L-methionine-dependent methyltransferases"/>
    <property type="match status" value="1"/>
</dbReference>
<dbReference type="OrthoDB" id="9816309at2"/>
<accession>A0A0E3W3M0</accession>
<dbReference type="PROSITE" id="PS50123">
    <property type="entry name" value="CHER"/>
    <property type="match status" value="1"/>
</dbReference>